<protein>
    <submittedName>
        <fullName evidence="1">Uncharacterized protein</fullName>
    </submittedName>
</protein>
<keyword evidence="2" id="KW-1185">Reference proteome</keyword>
<accession>A0AAD6QQV9</accession>
<comment type="caution">
    <text evidence="1">The sequence shown here is derived from an EMBL/GenBank/DDBJ whole genome shotgun (WGS) entry which is preliminary data.</text>
</comment>
<sequence length="102" mass="11700">MKNFGEQSLIWEGYAARIKVWFCSMHVRVNRKGKSRYKGLREEEKGPAKAPHASVLISGRHEQQGQGYFQRNGRHQDNISSTSPLSHVHFTLLNILIRIGDL</sequence>
<name>A0AAD6QQV9_9ROSI</name>
<dbReference type="Proteomes" id="UP001164929">
    <property type="component" value="Chromosome 6"/>
</dbReference>
<proteinExistence type="predicted"/>
<reference evidence="1" key="1">
    <citation type="journal article" date="2023" name="Mol. Ecol. Resour.">
        <title>Chromosome-level genome assembly of a triploid poplar Populus alba 'Berolinensis'.</title>
        <authorList>
            <person name="Chen S."/>
            <person name="Yu Y."/>
            <person name="Wang X."/>
            <person name="Wang S."/>
            <person name="Zhang T."/>
            <person name="Zhou Y."/>
            <person name="He R."/>
            <person name="Meng N."/>
            <person name="Wang Y."/>
            <person name="Liu W."/>
            <person name="Liu Z."/>
            <person name="Liu J."/>
            <person name="Guo Q."/>
            <person name="Huang H."/>
            <person name="Sederoff R.R."/>
            <person name="Wang G."/>
            <person name="Qu G."/>
            <person name="Chen S."/>
        </authorList>
    </citation>
    <scope>NUCLEOTIDE SEQUENCE</scope>
    <source>
        <strain evidence="1">SC-2020</strain>
    </source>
</reference>
<dbReference type="EMBL" id="JAQIZT010000006">
    <property type="protein sequence ID" value="KAJ6994843.1"/>
    <property type="molecule type" value="Genomic_DNA"/>
</dbReference>
<evidence type="ECO:0000313" key="2">
    <source>
        <dbReference type="Proteomes" id="UP001164929"/>
    </source>
</evidence>
<gene>
    <name evidence="1" type="ORF">NC653_017590</name>
</gene>
<organism evidence="1 2">
    <name type="scientific">Populus alba x Populus x berolinensis</name>
    <dbReference type="NCBI Taxonomy" id="444605"/>
    <lineage>
        <taxon>Eukaryota</taxon>
        <taxon>Viridiplantae</taxon>
        <taxon>Streptophyta</taxon>
        <taxon>Embryophyta</taxon>
        <taxon>Tracheophyta</taxon>
        <taxon>Spermatophyta</taxon>
        <taxon>Magnoliopsida</taxon>
        <taxon>eudicotyledons</taxon>
        <taxon>Gunneridae</taxon>
        <taxon>Pentapetalae</taxon>
        <taxon>rosids</taxon>
        <taxon>fabids</taxon>
        <taxon>Malpighiales</taxon>
        <taxon>Salicaceae</taxon>
        <taxon>Saliceae</taxon>
        <taxon>Populus</taxon>
    </lineage>
</organism>
<evidence type="ECO:0000313" key="1">
    <source>
        <dbReference type="EMBL" id="KAJ6994843.1"/>
    </source>
</evidence>
<dbReference type="AlphaFoldDB" id="A0AAD6QQV9"/>